<feature type="compositionally biased region" description="Acidic residues" evidence="1">
    <location>
        <begin position="30"/>
        <end position="39"/>
    </location>
</feature>
<reference evidence="2 3" key="1">
    <citation type="journal article" date="2007" name="Nature">
        <title>Evolution of genes and genomes on the Drosophila phylogeny.</title>
        <authorList>
            <consortium name="Drosophila 12 Genomes Consortium"/>
            <person name="Clark A.G."/>
            <person name="Eisen M.B."/>
            <person name="Smith D.R."/>
            <person name="Bergman C.M."/>
            <person name="Oliver B."/>
            <person name="Markow T.A."/>
            <person name="Kaufman T.C."/>
            <person name="Kellis M."/>
            <person name="Gelbart W."/>
            <person name="Iyer V.N."/>
            <person name="Pollard D.A."/>
            <person name="Sackton T.B."/>
            <person name="Larracuente A.M."/>
            <person name="Singh N.D."/>
            <person name="Abad J.P."/>
            <person name="Abt D.N."/>
            <person name="Adryan B."/>
            <person name="Aguade M."/>
            <person name="Akashi H."/>
            <person name="Anderson W.W."/>
            <person name="Aquadro C.F."/>
            <person name="Ardell D.H."/>
            <person name="Arguello R."/>
            <person name="Artieri C.G."/>
            <person name="Barbash D.A."/>
            <person name="Barker D."/>
            <person name="Barsanti P."/>
            <person name="Batterham P."/>
            <person name="Batzoglou S."/>
            <person name="Begun D."/>
            <person name="Bhutkar A."/>
            <person name="Blanco E."/>
            <person name="Bosak S.A."/>
            <person name="Bradley R.K."/>
            <person name="Brand A.D."/>
            <person name="Brent M.R."/>
            <person name="Brooks A.N."/>
            <person name="Brown R.H."/>
            <person name="Butlin R.K."/>
            <person name="Caggese C."/>
            <person name="Calvi B.R."/>
            <person name="Bernardo de Carvalho A."/>
            <person name="Caspi A."/>
            <person name="Castrezana S."/>
            <person name="Celniker S.E."/>
            <person name="Chang J.L."/>
            <person name="Chapple C."/>
            <person name="Chatterji S."/>
            <person name="Chinwalla A."/>
            <person name="Civetta A."/>
            <person name="Clifton S.W."/>
            <person name="Comeron J.M."/>
            <person name="Costello J.C."/>
            <person name="Coyne J.A."/>
            <person name="Daub J."/>
            <person name="David R.G."/>
            <person name="Delcher A.L."/>
            <person name="Delehaunty K."/>
            <person name="Do C.B."/>
            <person name="Ebling H."/>
            <person name="Edwards K."/>
            <person name="Eickbush T."/>
            <person name="Evans J.D."/>
            <person name="Filipski A."/>
            <person name="Findeiss S."/>
            <person name="Freyhult E."/>
            <person name="Fulton L."/>
            <person name="Fulton R."/>
            <person name="Garcia A.C."/>
            <person name="Gardiner A."/>
            <person name="Garfield D.A."/>
            <person name="Garvin B.E."/>
            <person name="Gibson G."/>
            <person name="Gilbert D."/>
            <person name="Gnerre S."/>
            <person name="Godfrey J."/>
            <person name="Good R."/>
            <person name="Gotea V."/>
            <person name="Gravely B."/>
            <person name="Greenberg A.J."/>
            <person name="Griffiths-Jones S."/>
            <person name="Gross S."/>
            <person name="Guigo R."/>
            <person name="Gustafson E.A."/>
            <person name="Haerty W."/>
            <person name="Hahn M.W."/>
            <person name="Halligan D.L."/>
            <person name="Halpern A.L."/>
            <person name="Halter G.M."/>
            <person name="Han M.V."/>
            <person name="Heger A."/>
            <person name="Hillier L."/>
            <person name="Hinrichs A.S."/>
            <person name="Holmes I."/>
            <person name="Hoskins R.A."/>
            <person name="Hubisz M.J."/>
            <person name="Hultmark D."/>
            <person name="Huntley M.A."/>
            <person name="Jaffe D.B."/>
            <person name="Jagadeeshan S."/>
            <person name="Jeck W.R."/>
            <person name="Johnson J."/>
            <person name="Jones C.D."/>
            <person name="Jordan W.C."/>
            <person name="Karpen G.H."/>
            <person name="Kataoka E."/>
            <person name="Keightley P.D."/>
            <person name="Kheradpour P."/>
            <person name="Kirkness E.F."/>
            <person name="Koerich L.B."/>
            <person name="Kristiansen K."/>
            <person name="Kudrna D."/>
            <person name="Kulathinal R.J."/>
            <person name="Kumar S."/>
            <person name="Kwok R."/>
            <person name="Lander E."/>
            <person name="Langley C.H."/>
            <person name="Lapoint R."/>
            <person name="Lazzaro B.P."/>
            <person name="Lee S.J."/>
            <person name="Levesque L."/>
            <person name="Li R."/>
            <person name="Lin C.F."/>
            <person name="Lin M.F."/>
            <person name="Lindblad-Toh K."/>
            <person name="Llopart A."/>
            <person name="Long M."/>
            <person name="Low L."/>
            <person name="Lozovsky E."/>
            <person name="Lu J."/>
            <person name="Luo M."/>
            <person name="Machado C.A."/>
            <person name="Makalowski W."/>
            <person name="Marzo M."/>
            <person name="Matsuda M."/>
            <person name="Matzkin L."/>
            <person name="McAllister B."/>
            <person name="McBride C.S."/>
            <person name="McKernan B."/>
            <person name="McKernan K."/>
            <person name="Mendez-Lago M."/>
            <person name="Minx P."/>
            <person name="Mollenhauer M.U."/>
            <person name="Montooth K."/>
            <person name="Mount S.M."/>
            <person name="Mu X."/>
            <person name="Myers E."/>
            <person name="Negre B."/>
            <person name="Newfeld S."/>
            <person name="Nielsen R."/>
            <person name="Noor M.A."/>
            <person name="O'Grady P."/>
            <person name="Pachter L."/>
            <person name="Papaceit M."/>
            <person name="Parisi M.J."/>
            <person name="Parisi M."/>
            <person name="Parts L."/>
            <person name="Pedersen J.S."/>
            <person name="Pesole G."/>
            <person name="Phillippy A.M."/>
            <person name="Ponting C.P."/>
            <person name="Pop M."/>
            <person name="Porcelli D."/>
            <person name="Powell J.R."/>
            <person name="Prohaska S."/>
            <person name="Pruitt K."/>
            <person name="Puig M."/>
            <person name="Quesneville H."/>
            <person name="Ram K.R."/>
            <person name="Rand D."/>
            <person name="Rasmussen M.D."/>
            <person name="Reed L.K."/>
            <person name="Reenan R."/>
            <person name="Reily A."/>
            <person name="Remington K.A."/>
            <person name="Rieger T.T."/>
            <person name="Ritchie M.G."/>
            <person name="Robin C."/>
            <person name="Rogers Y.H."/>
            <person name="Rohde C."/>
            <person name="Rozas J."/>
            <person name="Rubenfield M.J."/>
            <person name="Ruiz A."/>
            <person name="Russo S."/>
            <person name="Salzberg S.L."/>
            <person name="Sanchez-Gracia A."/>
            <person name="Saranga D.J."/>
            <person name="Sato H."/>
            <person name="Schaeffer S.W."/>
            <person name="Schatz M.C."/>
            <person name="Schlenke T."/>
            <person name="Schwartz R."/>
            <person name="Segarra C."/>
            <person name="Singh R.S."/>
            <person name="Sirot L."/>
            <person name="Sirota M."/>
            <person name="Sisneros N.B."/>
            <person name="Smith C.D."/>
            <person name="Smith T.F."/>
            <person name="Spieth J."/>
            <person name="Stage D.E."/>
            <person name="Stark A."/>
            <person name="Stephan W."/>
            <person name="Strausberg R.L."/>
            <person name="Strempel S."/>
            <person name="Sturgill D."/>
            <person name="Sutton G."/>
            <person name="Sutton G.G."/>
            <person name="Tao W."/>
            <person name="Teichmann S."/>
            <person name="Tobari Y.N."/>
            <person name="Tomimura Y."/>
            <person name="Tsolas J.M."/>
            <person name="Valente V.L."/>
            <person name="Venter E."/>
            <person name="Venter J.C."/>
            <person name="Vicario S."/>
            <person name="Vieira F.G."/>
            <person name="Vilella A.J."/>
            <person name="Villasante A."/>
            <person name="Walenz B."/>
            <person name="Wang J."/>
            <person name="Wasserman M."/>
            <person name="Watts T."/>
            <person name="Wilson D."/>
            <person name="Wilson R.K."/>
            <person name="Wing R.A."/>
            <person name="Wolfner M.F."/>
            <person name="Wong A."/>
            <person name="Wong G.K."/>
            <person name="Wu C.I."/>
            <person name="Wu G."/>
            <person name="Yamamoto D."/>
            <person name="Yang H.P."/>
            <person name="Yang S.P."/>
            <person name="Yorke J.A."/>
            <person name="Yoshida K."/>
            <person name="Zdobnov E."/>
            <person name="Zhang P."/>
            <person name="Zhang Y."/>
            <person name="Zimin A.V."/>
            <person name="Baldwin J."/>
            <person name="Abdouelleil A."/>
            <person name="Abdulkadir J."/>
            <person name="Abebe A."/>
            <person name="Abera B."/>
            <person name="Abreu J."/>
            <person name="Acer S.C."/>
            <person name="Aftuck L."/>
            <person name="Alexander A."/>
            <person name="An P."/>
            <person name="Anderson E."/>
            <person name="Anderson S."/>
            <person name="Arachi H."/>
            <person name="Azer M."/>
            <person name="Bachantsang P."/>
            <person name="Barry A."/>
            <person name="Bayul T."/>
            <person name="Berlin A."/>
            <person name="Bessette D."/>
            <person name="Bloom T."/>
            <person name="Blye J."/>
            <person name="Boguslavskiy L."/>
            <person name="Bonnet C."/>
            <person name="Boukhgalter B."/>
            <person name="Bourzgui I."/>
            <person name="Brown A."/>
            <person name="Cahill P."/>
            <person name="Channer S."/>
            <person name="Cheshatsang Y."/>
            <person name="Chuda L."/>
            <person name="Citroen M."/>
            <person name="Collymore A."/>
            <person name="Cooke P."/>
            <person name="Costello M."/>
            <person name="D'Aco K."/>
            <person name="Daza R."/>
            <person name="De Haan G."/>
            <person name="DeGray S."/>
            <person name="DeMaso C."/>
            <person name="Dhargay N."/>
            <person name="Dooley K."/>
            <person name="Dooley E."/>
            <person name="Doricent M."/>
            <person name="Dorje P."/>
            <person name="Dorjee K."/>
            <person name="Dupes A."/>
            <person name="Elong R."/>
            <person name="Falk J."/>
            <person name="Farina A."/>
            <person name="Faro S."/>
            <person name="Ferguson D."/>
            <person name="Fisher S."/>
            <person name="Foley C.D."/>
            <person name="Franke A."/>
            <person name="Friedrich D."/>
            <person name="Gadbois L."/>
            <person name="Gearin G."/>
            <person name="Gearin C.R."/>
            <person name="Giannoukos G."/>
            <person name="Goode T."/>
            <person name="Graham J."/>
            <person name="Grandbois E."/>
            <person name="Grewal S."/>
            <person name="Gyaltsen K."/>
            <person name="Hafez N."/>
            <person name="Hagos B."/>
            <person name="Hall J."/>
            <person name="Henson C."/>
            <person name="Hollinger A."/>
            <person name="Honan T."/>
            <person name="Huard M.D."/>
            <person name="Hughes L."/>
            <person name="Hurhula B."/>
            <person name="Husby M.E."/>
            <person name="Kamat A."/>
            <person name="Kanga B."/>
            <person name="Kashin S."/>
            <person name="Khazanovich D."/>
            <person name="Kisner P."/>
            <person name="Lance K."/>
            <person name="Lara M."/>
            <person name="Lee W."/>
            <person name="Lennon N."/>
            <person name="Letendre F."/>
            <person name="LeVine R."/>
            <person name="Lipovsky A."/>
            <person name="Liu X."/>
            <person name="Liu J."/>
            <person name="Liu S."/>
            <person name="Lokyitsang T."/>
            <person name="Lokyitsang Y."/>
            <person name="Lubonja R."/>
            <person name="Lui A."/>
            <person name="MacDonald P."/>
            <person name="Magnisalis V."/>
            <person name="Maru K."/>
            <person name="Matthews C."/>
            <person name="McCusker W."/>
            <person name="McDonough S."/>
            <person name="Mehta T."/>
            <person name="Meldrim J."/>
            <person name="Meneus L."/>
            <person name="Mihai O."/>
            <person name="Mihalev A."/>
            <person name="Mihova T."/>
            <person name="Mittelman R."/>
            <person name="Mlenga V."/>
            <person name="Montmayeur A."/>
            <person name="Mulrain L."/>
            <person name="Navidi A."/>
            <person name="Naylor J."/>
            <person name="Negash T."/>
            <person name="Nguyen T."/>
            <person name="Nguyen N."/>
            <person name="Nicol R."/>
            <person name="Norbu C."/>
            <person name="Norbu N."/>
            <person name="Novod N."/>
            <person name="O'Neill B."/>
            <person name="Osman S."/>
            <person name="Markiewicz E."/>
            <person name="Oyono O.L."/>
            <person name="Patti C."/>
            <person name="Phunkhang P."/>
            <person name="Pierre F."/>
            <person name="Priest M."/>
            <person name="Raghuraman S."/>
            <person name="Rege F."/>
            <person name="Reyes R."/>
            <person name="Rise C."/>
            <person name="Rogov P."/>
            <person name="Ross K."/>
            <person name="Ryan E."/>
            <person name="Settipalli S."/>
            <person name="Shea T."/>
            <person name="Sherpa N."/>
            <person name="Shi L."/>
            <person name="Shih D."/>
            <person name="Sparrow T."/>
            <person name="Spaulding J."/>
            <person name="Stalker J."/>
            <person name="Stange-Thomann N."/>
            <person name="Stavropoulos S."/>
            <person name="Stone C."/>
            <person name="Strader C."/>
            <person name="Tesfaye S."/>
            <person name="Thomson T."/>
            <person name="Thoulutsang Y."/>
            <person name="Thoulutsang D."/>
            <person name="Topham K."/>
            <person name="Topping I."/>
            <person name="Tsamla T."/>
            <person name="Vassiliev H."/>
            <person name="Vo A."/>
            <person name="Wangchuk T."/>
            <person name="Wangdi T."/>
            <person name="Weiand M."/>
            <person name="Wilkinson J."/>
            <person name="Wilson A."/>
            <person name="Yadav S."/>
            <person name="Young G."/>
            <person name="Yu Q."/>
            <person name="Zembek L."/>
            <person name="Zhong D."/>
            <person name="Zimmer A."/>
            <person name="Zwirko Z."/>
            <person name="Jaffe D.B."/>
            <person name="Alvarez P."/>
            <person name="Brockman W."/>
            <person name="Butler J."/>
            <person name="Chin C."/>
            <person name="Gnerre S."/>
            <person name="Grabherr M."/>
            <person name="Kleber M."/>
            <person name="Mauceli E."/>
            <person name="MacCallum I."/>
        </authorList>
    </citation>
    <scope>NUCLEOTIDE SEQUENCE [LARGE SCALE GENOMIC DNA]</scope>
    <source>
        <strain evidence="3">Tucson 14030-0811.24</strain>
    </source>
</reference>
<sequence>MGCGQSKIHLYPRKSKSKANGKKGGHADSDAETDEDEGHIEDAEKAQQQQREREKHDECEEQSNKDIQDTEEDVAVSLLRAKNLSLLQSQEISSSQQNFFRMLDRKIDEGPDYDSGSETEIALEEARLNALRQHWESASITASICSSTASRSLQTTPIRQVQVQVQQVPLKTKLLMQPSSSATATEYLPQHVLVGRQQQQQQYLLSLPAGVGVGVSPKRIIYTGSPTPVVTSSSSGGAGALAPPPPPPATAIQYMQPPPGGVGFLNGAGALQLAYYGQAPPNTATTSALPLNASETYHESSQLQQQQLQTAPHGQSQQMQQQQQQPPPGAYYGDIIHGVQPAPAATEYKFPPAISVQRLAPQVQRQLRETQELIKDSCPQLYAAGYGSPGPPIRNPNRNPTRTRPTLETQFSQELS</sequence>
<dbReference type="EMBL" id="CH964062">
    <property type="protein sequence ID" value="EDW78699.2"/>
    <property type="molecule type" value="Genomic_DNA"/>
</dbReference>
<dbReference type="HOGENOM" id="CLU_021870_0_0_1"/>
<evidence type="ECO:0000313" key="2">
    <source>
        <dbReference type="EMBL" id="EDW78699.2"/>
    </source>
</evidence>
<name>B4N2W0_DROWI</name>
<evidence type="ECO:0000313" key="3">
    <source>
        <dbReference type="Proteomes" id="UP000007798"/>
    </source>
</evidence>
<dbReference type="GO" id="GO:0045879">
    <property type="term" value="P:negative regulation of smoothened signaling pathway"/>
    <property type="evidence" value="ECO:0007669"/>
    <property type="project" value="EnsemblMetazoa"/>
</dbReference>
<feature type="region of interest" description="Disordered" evidence="1">
    <location>
        <begin position="295"/>
        <end position="332"/>
    </location>
</feature>
<feature type="compositionally biased region" description="Basic and acidic residues" evidence="1">
    <location>
        <begin position="40"/>
        <end position="68"/>
    </location>
</feature>
<proteinExistence type="predicted"/>
<dbReference type="PANTHER" id="PTHR14974:SF3">
    <property type="entry name" value="SIMILAR TO RIKEN CDNA 1700025G04 GENE"/>
    <property type="match status" value="1"/>
</dbReference>
<dbReference type="FunCoup" id="B4N2W0">
    <property type="interactions" value="387"/>
</dbReference>
<dbReference type="GO" id="GO:0001736">
    <property type="term" value="P:establishment of planar polarity"/>
    <property type="evidence" value="ECO:0007669"/>
    <property type="project" value="EnsemblMetazoa"/>
</dbReference>
<evidence type="ECO:0000256" key="1">
    <source>
        <dbReference type="SAM" id="MobiDB-lite"/>
    </source>
</evidence>
<feature type="compositionally biased region" description="Low complexity" evidence="1">
    <location>
        <begin position="302"/>
        <end position="324"/>
    </location>
</feature>
<dbReference type="OrthoDB" id="5919401at2759"/>
<dbReference type="InterPro" id="IPR027967">
    <property type="entry name" value="DUF4612"/>
</dbReference>
<protein>
    <submittedName>
        <fullName evidence="2">Uncharacterized protein</fullName>
    </submittedName>
</protein>
<dbReference type="eggNOG" id="ENOG502QQMS">
    <property type="taxonomic scope" value="Eukaryota"/>
</dbReference>
<dbReference type="InParanoid" id="B4N2W0"/>
<dbReference type="PANTHER" id="PTHR14974">
    <property type="entry name" value="SIMILAR TO RIKEN CDNA 1700025G04 GENE"/>
    <property type="match status" value="1"/>
</dbReference>
<feature type="compositionally biased region" description="Polar residues" evidence="1">
    <location>
        <begin position="407"/>
        <end position="416"/>
    </location>
</feature>
<dbReference type="Proteomes" id="UP000007798">
    <property type="component" value="Unassembled WGS sequence"/>
</dbReference>
<dbReference type="AlphaFoldDB" id="B4N2W0"/>
<gene>
    <name evidence="2" type="primary">Dwil\GK12562</name>
    <name evidence="2" type="ORF">Dwil_GK12562</name>
</gene>
<feature type="region of interest" description="Disordered" evidence="1">
    <location>
        <begin position="381"/>
        <end position="416"/>
    </location>
</feature>
<keyword evidence="3" id="KW-1185">Reference proteome</keyword>
<accession>B4N2W0</accession>
<feature type="compositionally biased region" description="Low complexity" evidence="1">
    <location>
        <begin position="395"/>
        <end position="406"/>
    </location>
</feature>
<dbReference type="GO" id="GO:0005634">
    <property type="term" value="C:nucleus"/>
    <property type="evidence" value="ECO:0007669"/>
    <property type="project" value="EnsemblMetazoa"/>
</dbReference>
<organism evidence="2 3">
    <name type="scientific">Drosophila willistoni</name>
    <name type="common">Fruit fly</name>
    <dbReference type="NCBI Taxonomy" id="7260"/>
    <lineage>
        <taxon>Eukaryota</taxon>
        <taxon>Metazoa</taxon>
        <taxon>Ecdysozoa</taxon>
        <taxon>Arthropoda</taxon>
        <taxon>Hexapoda</taxon>
        <taxon>Insecta</taxon>
        <taxon>Pterygota</taxon>
        <taxon>Neoptera</taxon>
        <taxon>Endopterygota</taxon>
        <taxon>Diptera</taxon>
        <taxon>Brachycera</taxon>
        <taxon>Muscomorpha</taxon>
        <taxon>Ephydroidea</taxon>
        <taxon>Drosophilidae</taxon>
        <taxon>Drosophila</taxon>
        <taxon>Sophophora</taxon>
    </lineage>
</organism>
<dbReference type="Pfam" id="PF15389">
    <property type="entry name" value="DUF4612"/>
    <property type="match status" value="1"/>
</dbReference>
<dbReference type="GO" id="GO:0035317">
    <property type="term" value="P:imaginal disc-derived wing hair organization"/>
    <property type="evidence" value="ECO:0007669"/>
    <property type="project" value="EnsemblMetazoa"/>
</dbReference>
<feature type="compositionally biased region" description="Basic residues" evidence="1">
    <location>
        <begin position="10"/>
        <end position="24"/>
    </location>
</feature>
<feature type="region of interest" description="Disordered" evidence="1">
    <location>
        <begin position="1"/>
        <end position="70"/>
    </location>
</feature>